<evidence type="ECO:0008006" key="6">
    <source>
        <dbReference type="Google" id="ProtNLM"/>
    </source>
</evidence>
<dbReference type="SUPFAM" id="SSF56935">
    <property type="entry name" value="Porins"/>
    <property type="match status" value="1"/>
</dbReference>
<keyword evidence="3" id="KW-0998">Cell outer membrane</keyword>
<name>A0ABN1MFB9_9FLAO</name>
<dbReference type="RefSeq" id="WP_343764624.1">
    <property type="nucleotide sequence ID" value="NZ_BAAAFG010000012.1"/>
</dbReference>
<evidence type="ECO:0000313" key="4">
    <source>
        <dbReference type="EMBL" id="GAA0871837.1"/>
    </source>
</evidence>
<evidence type="ECO:0000256" key="2">
    <source>
        <dbReference type="ARBA" id="ARBA00023136"/>
    </source>
</evidence>
<gene>
    <name evidence="4" type="ORF">GCM10009117_09830</name>
</gene>
<evidence type="ECO:0000256" key="1">
    <source>
        <dbReference type="ARBA" id="ARBA00004442"/>
    </source>
</evidence>
<evidence type="ECO:0000313" key="5">
    <source>
        <dbReference type="Proteomes" id="UP001500507"/>
    </source>
</evidence>
<dbReference type="Gene3D" id="2.40.170.20">
    <property type="entry name" value="TonB-dependent receptor, beta-barrel domain"/>
    <property type="match status" value="1"/>
</dbReference>
<evidence type="ECO:0000256" key="3">
    <source>
        <dbReference type="ARBA" id="ARBA00023237"/>
    </source>
</evidence>
<proteinExistence type="predicted"/>
<accession>A0ABN1MFB9</accession>
<comment type="subcellular location">
    <subcellularLocation>
        <location evidence="1">Cell outer membrane</location>
    </subcellularLocation>
</comment>
<dbReference type="EMBL" id="BAAAFG010000012">
    <property type="protein sequence ID" value="GAA0871837.1"/>
    <property type="molecule type" value="Genomic_DNA"/>
</dbReference>
<protein>
    <recommendedName>
        <fullName evidence="6">TonB-dependent receptor</fullName>
    </recommendedName>
</protein>
<dbReference type="InterPro" id="IPR036942">
    <property type="entry name" value="Beta-barrel_TonB_sf"/>
</dbReference>
<keyword evidence="5" id="KW-1185">Reference proteome</keyword>
<dbReference type="Proteomes" id="UP001500507">
    <property type="component" value="Unassembled WGS sequence"/>
</dbReference>
<keyword evidence="2" id="KW-0472">Membrane</keyword>
<sequence length="832" mass="94123">MNKIVWCLCAILCFNAQVWSQETAQKVELEEILARISTQHKVSFNYQSGILDDIQLSPPPTEFSLTLQLAYLEERTPLKFTRIDASIIAITKTMQICGYVMDPGSNAPLEGVTIVTTNASTLSDASGYFKLAVSDPTTRVTLSHLGYGVMEREAGSFDTKDCGPVLMIPQREELRSIQIDAYLVKGIAKASDRTTLIDYDQFSLLPGMIEADVLHTVQALPGISSLDETVSNITMRGGSNDQNLILWDDIKMYQTGHFFGLISAFNPHITQKAQVIHNGTDAALTDGVSGTIHMKTDQTITTKFKGIAGLNLLNAEAFADIPLNARSSVQLASRRSLDEVYRTPTYTTYFDRITQTTEADLNEVEVTNSDQTFNFYDVGARWLYQITAKDKIRLNALVIDNELRFNETANVGQEQQTRESSIAQRSYAAGLNYTRDWNATHATRAHIYESDYILRAINADVLESQRFLQENRVSETRVKLEHRMTQHNWRTLLGYDFTETEIINLNDVDVPRFVRRDEEVLREHAGYAQVHYTNPNNTLFVRGGVRANYISTLDTVLLEPRLSTRVALGKHIELQALAEFKHQNTSQIINFQNDFLGIEKRRWQLSDNDSIPILTSKQASLGMIFQKKSWLLDLNGFYKEVDGITTQSQGFTTKYEFAREQGSQETYGVELLLRKKTGALSTWISYAYLDATYRFESLPEISFPSNFDVTHTLTVGSTYSTEKWDLSAGLNYRTGRPTSIPLAENSVQDNQIQYAEANQERQPDYLRVDASALYRFKLGNSLRAETGISAWNLTDRQNVINDYYRINAQNKPAQFSRYALGLTTNAVFRLIL</sequence>
<organism evidence="4 5">
    <name type="scientific">Gangjinia marincola</name>
    <dbReference type="NCBI Taxonomy" id="578463"/>
    <lineage>
        <taxon>Bacteria</taxon>
        <taxon>Pseudomonadati</taxon>
        <taxon>Bacteroidota</taxon>
        <taxon>Flavobacteriia</taxon>
        <taxon>Flavobacteriales</taxon>
        <taxon>Flavobacteriaceae</taxon>
        <taxon>Gangjinia</taxon>
    </lineage>
</organism>
<dbReference type="SUPFAM" id="SSF49464">
    <property type="entry name" value="Carboxypeptidase regulatory domain-like"/>
    <property type="match status" value="1"/>
</dbReference>
<reference evidence="4 5" key="1">
    <citation type="journal article" date="2019" name="Int. J. Syst. Evol. Microbiol.">
        <title>The Global Catalogue of Microorganisms (GCM) 10K type strain sequencing project: providing services to taxonomists for standard genome sequencing and annotation.</title>
        <authorList>
            <consortium name="The Broad Institute Genomics Platform"/>
            <consortium name="The Broad Institute Genome Sequencing Center for Infectious Disease"/>
            <person name="Wu L."/>
            <person name="Ma J."/>
        </authorList>
    </citation>
    <scope>NUCLEOTIDE SEQUENCE [LARGE SCALE GENOMIC DNA]</scope>
    <source>
        <strain evidence="4 5">JCM 16082</strain>
    </source>
</reference>
<dbReference type="InterPro" id="IPR008969">
    <property type="entry name" value="CarboxyPept-like_regulatory"/>
</dbReference>
<comment type="caution">
    <text evidence="4">The sequence shown here is derived from an EMBL/GenBank/DDBJ whole genome shotgun (WGS) entry which is preliminary data.</text>
</comment>